<reference evidence="2" key="2">
    <citation type="journal article" date="2021" name="PeerJ">
        <title>Extensive microbial diversity within the chicken gut microbiome revealed by metagenomics and culture.</title>
        <authorList>
            <person name="Gilroy R."/>
            <person name="Ravi A."/>
            <person name="Getino M."/>
            <person name="Pursley I."/>
            <person name="Horton D.L."/>
            <person name="Alikhan N.F."/>
            <person name="Baker D."/>
            <person name="Gharbi K."/>
            <person name="Hall N."/>
            <person name="Watson M."/>
            <person name="Adriaenssens E.M."/>
            <person name="Foster-Nyarko E."/>
            <person name="Jarju S."/>
            <person name="Secka A."/>
            <person name="Antonio M."/>
            <person name="Oren A."/>
            <person name="Chaudhuri R.R."/>
            <person name="La Ragione R."/>
            <person name="Hildebrand F."/>
            <person name="Pallen M.J."/>
        </authorList>
    </citation>
    <scope>NUCLEOTIDE SEQUENCE</scope>
    <source>
        <strain evidence="2">CHK190-19873</strain>
    </source>
</reference>
<dbReference type="InterPro" id="IPR017946">
    <property type="entry name" value="PLC-like_Pdiesterase_TIM-brl"/>
</dbReference>
<reference evidence="2" key="1">
    <citation type="submission" date="2020-10" db="EMBL/GenBank/DDBJ databases">
        <authorList>
            <person name="Gilroy R."/>
        </authorList>
    </citation>
    <scope>NUCLEOTIDE SEQUENCE</scope>
    <source>
        <strain evidence="2">CHK190-19873</strain>
    </source>
</reference>
<dbReference type="GO" id="GO:0008081">
    <property type="term" value="F:phosphoric diester hydrolase activity"/>
    <property type="evidence" value="ECO:0007669"/>
    <property type="project" value="InterPro"/>
</dbReference>
<organism evidence="2 3">
    <name type="scientific">Candidatus Limivivens intestinipullorum</name>
    <dbReference type="NCBI Taxonomy" id="2840858"/>
    <lineage>
        <taxon>Bacteria</taxon>
        <taxon>Bacillati</taxon>
        <taxon>Bacillota</taxon>
        <taxon>Clostridia</taxon>
        <taxon>Lachnospirales</taxon>
        <taxon>Lachnospiraceae</taxon>
        <taxon>Lachnospiraceae incertae sedis</taxon>
        <taxon>Candidatus Limivivens</taxon>
    </lineage>
</organism>
<evidence type="ECO:0000313" key="2">
    <source>
        <dbReference type="EMBL" id="HIS32512.1"/>
    </source>
</evidence>
<accession>A0A9D1EUW5</accession>
<name>A0A9D1EUW5_9FIRM</name>
<sequence length="246" mass="27937">MKKTKIFAHRGASAYAPENTMEAFELAIAQGAEGIELDVQLTKDGVPVVIHDERIDRVTDGKGEVRGFTLEEIRGFSASNQLPGFEKAKIPTLEEVLELLAPGSCELNIELKTGIFWYPRLEEKVAELVERWGMKERVIYSSFNHYSIQRIRSLDPEAETAYLFGDILLHAERYARETGVKGLHPALYHMTMGTLAKEYTESGLAVRVWTVNEEAHIRRMLDLGVDAIITNYPDRGVRLRDEMEKR</sequence>
<evidence type="ECO:0000259" key="1">
    <source>
        <dbReference type="PROSITE" id="PS51704"/>
    </source>
</evidence>
<evidence type="ECO:0000313" key="3">
    <source>
        <dbReference type="Proteomes" id="UP000823935"/>
    </source>
</evidence>
<dbReference type="Pfam" id="PF03009">
    <property type="entry name" value="GDPD"/>
    <property type="match status" value="1"/>
</dbReference>
<dbReference type="EMBL" id="DVIQ01000085">
    <property type="protein sequence ID" value="HIS32512.1"/>
    <property type="molecule type" value="Genomic_DNA"/>
</dbReference>
<dbReference type="GO" id="GO:0006629">
    <property type="term" value="P:lipid metabolic process"/>
    <property type="evidence" value="ECO:0007669"/>
    <property type="project" value="InterPro"/>
</dbReference>
<dbReference type="PROSITE" id="PS51704">
    <property type="entry name" value="GP_PDE"/>
    <property type="match status" value="1"/>
</dbReference>
<dbReference type="SUPFAM" id="SSF51695">
    <property type="entry name" value="PLC-like phosphodiesterases"/>
    <property type="match status" value="1"/>
</dbReference>
<dbReference type="CDD" id="cd08563">
    <property type="entry name" value="GDPD_TtGDE_like"/>
    <property type="match status" value="1"/>
</dbReference>
<protein>
    <submittedName>
        <fullName evidence="2">Glycerophosphodiester phosphodiesterase</fullName>
    </submittedName>
</protein>
<feature type="domain" description="GP-PDE" evidence="1">
    <location>
        <begin position="4"/>
        <end position="240"/>
    </location>
</feature>
<dbReference type="AlphaFoldDB" id="A0A9D1EUW5"/>
<dbReference type="Gene3D" id="3.20.20.190">
    <property type="entry name" value="Phosphatidylinositol (PI) phosphodiesterase"/>
    <property type="match status" value="1"/>
</dbReference>
<dbReference type="PANTHER" id="PTHR46211:SF1">
    <property type="entry name" value="GLYCEROPHOSPHODIESTER PHOSPHODIESTERASE, CYTOPLASMIC"/>
    <property type="match status" value="1"/>
</dbReference>
<dbReference type="PANTHER" id="PTHR46211">
    <property type="entry name" value="GLYCEROPHOSPHORYL DIESTER PHOSPHODIESTERASE"/>
    <property type="match status" value="1"/>
</dbReference>
<proteinExistence type="predicted"/>
<dbReference type="InterPro" id="IPR030395">
    <property type="entry name" value="GP_PDE_dom"/>
</dbReference>
<dbReference type="PROSITE" id="PS50007">
    <property type="entry name" value="PIPLC_X_DOMAIN"/>
    <property type="match status" value="1"/>
</dbReference>
<gene>
    <name evidence="2" type="ORF">IAB44_13360</name>
</gene>
<comment type="caution">
    <text evidence="2">The sequence shown here is derived from an EMBL/GenBank/DDBJ whole genome shotgun (WGS) entry which is preliminary data.</text>
</comment>
<dbReference type="Proteomes" id="UP000823935">
    <property type="component" value="Unassembled WGS sequence"/>
</dbReference>